<name>A0AAV5RSS5_MAUHU</name>
<dbReference type="AlphaFoldDB" id="A0AAV5RSS5"/>
<sequence length="586" mass="66674">MTVSSSIQYVKGWNKDQYPGHNTPHYLVDFTEWHLSNFETLSSLISVQNYENMLSSIEFHLNRALAGSTEKKLIVPPYDVWLVIMTISTVTTTENDAILRESDVYNFTKISLNKRALKLMRSYLDILTEFDTELYNRYDLELLRCQLFLALDAMLPQGGSGLRLGGARSRNTRGSAHSPVFKEFSNPYSSYRDCLVNQTEALGSKFLHLRFAEPGEMINTLLLTLSNSILSSDQDDARFLVTYEAWIPIFTYLFEIILLRQNYFICNEVTKPNTKIATSLFVQILSESPSARFLSIINAYNFSRRFIENVFIDCPDSRNQTQFINEANKNSAPHISSTYIRTTDYTEEYTLRCSMELRRKLVLIAFHFLSVVPSGHRLVSPRLEINSLLTEVATELVSLTDLSFFTQFLWSADLQRDVVFIPIVIEAVVNSIISDDSDYFEKASFNKHQINNGTVKATYNPSPNNSDKSVNFVNCLNTIEGSLAEYSRVILISKPLEGETKKSNRQMEFTSKLKICWCVLAMTRYAELIHSGSLNSKFSGVYKQFLTLFKSVLEGLSVYADSNGLHMHNLGDIKKLVSHLLNGLAG</sequence>
<evidence type="ECO:0000313" key="1">
    <source>
        <dbReference type="EMBL" id="GMM54347.1"/>
    </source>
</evidence>
<protein>
    <submittedName>
        <fullName evidence="1">Smc5-Smc6 complex subunit</fullName>
    </submittedName>
</protein>
<keyword evidence="2" id="KW-1185">Reference proteome</keyword>
<proteinExistence type="predicted"/>
<dbReference type="EMBL" id="BTGD01000001">
    <property type="protein sequence ID" value="GMM54347.1"/>
    <property type="molecule type" value="Genomic_DNA"/>
</dbReference>
<dbReference type="InterPro" id="IPR014803">
    <property type="entry name" value="DNA_repair_Nse5/Nse6"/>
</dbReference>
<evidence type="ECO:0000313" key="2">
    <source>
        <dbReference type="Proteomes" id="UP001377567"/>
    </source>
</evidence>
<gene>
    <name evidence="1" type="ORF">DAKH74_009630</name>
</gene>
<comment type="caution">
    <text evidence="1">The sequence shown here is derived from an EMBL/GenBank/DDBJ whole genome shotgun (WGS) entry which is preliminary data.</text>
</comment>
<reference evidence="1 2" key="1">
    <citation type="journal article" date="2023" name="Elife">
        <title>Identification of key yeast species and microbe-microbe interactions impacting larval growth of Drosophila in the wild.</title>
        <authorList>
            <person name="Mure A."/>
            <person name="Sugiura Y."/>
            <person name="Maeda R."/>
            <person name="Honda K."/>
            <person name="Sakurai N."/>
            <person name="Takahashi Y."/>
            <person name="Watada M."/>
            <person name="Katoh T."/>
            <person name="Gotoh A."/>
            <person name="Gotoh Y."/>
            <person name="Taniguchi I."/>
            <person name="Nakamura K."/>
            <person name="Hayashi T."/>
            <person name="Katayama T."/>
            <person name="Uemura T."/>
            <person name="Hattori Y."/>
        </authorList>
    </citation>
    <scope>NUCLEOTIDE SEQUENCE [LARGE SCALE GENOMIC DNA]</scope>
    <source>
        <strain evidence="1 2">KH-74</strain>
    </source>
</reference>
<dbReference type="Proteomes" id="UP001377567">
    <property type="component" value="Unassembled WGS sequence"/>
</dbReference>
<dbReference type="Pfam" id="PF08691">
    <property type="entry name" value="Nse5"/>
    <property type="match status" value="1"/>
</dbReference>
<organism evidence="1 2">
    <name type="scientific">Maudiozyma humilis</name>
    <name type="common">Sour dough yeast</name>
    <name type="synonym">Kazachstania humilis</name>
    <dbReference type="NCBI Taxonomy" id="51915"/>
    <lineage>
        <taxon>Eukaryota</taxon>
        <taxon>Fungi</taxon>
        <taxon>Dikarya</taxon>
        <taxon>Ascomycota</taxon>
        <taxon>Saccharomycotina</taxon>
        <taxon>Saccharomycetes</taxon>
        <taxon>Saccharomycetales</taxon>
        <taxon>Saccharomycetaceae</taxon>
        <taxon>Maudiozyma</taxon>
    </lineage>
</organism>
<accession>A0AAV5RSS5</accession>